<evidence type="ECO:0000313" key="3">
    <source>
        <dbReference type="Proteomes" id="UP000431684"/>
    </source>
</evidence>
<gene>
    <name evidence="2" type="ORF">GJV26_15760</name>
</gene>
<evidence type="ECO:0000256" key="1">
    <source>
        <dbReference type="SAM" id="SignalP"/>
    </source>
</evidence>
<comment type="caution">
    <text evidence="2">The sequence shown here is derived from an EMBL/GenBank/DDBJ whole genome shotgun (WGS) entry which is preliminary data.</text>
</comment>
<protein>
    <recommendedName>
        <fullName evidence="4">DUF4382 domain-containing protein</fullName>
    </recommendedName>
</protein>
<keyword evidence="3" id="KW-1185">Reference proteome</keyword>
<proteinExistence type="predicted"/>
<feature type="chain" id="PRO_5026348561" description="DUF4382 domain-containing protein" evidence="1">
    <location>
        <begin position="20"/>
        <end position="203"/>
    </location>
</feature>
<feature type="signal peptide" evidence="1">
    <location>
        <begin position="1"/>
        <end position="19"/>
    </location>
</feature>
<dbReference type="RefSeq" id="WP_155709657.1">
    <property type="nucleotide sequence ID" value="NZ_BMWU01000020.1"/>
</dbReference>
<evidence type="ECO:0000313" key="2">
    <source>
        <dbReference type="EMBL" id="MUI13899.1"/>
    </source>
</evidence>
<dbReference type="EMBL" id="WNWM01000002">
    <property type="protein sequence ID" value="MUI13899.1"/>
    <property type="molecule type" value="Genomic_DNA"/>
</dbReference>
<organism evidence="2 3">
    <name type="scientific">Pseudoduganella dura</name>
    <dbReference type="NCBI Taxonomy" id="321982"/>
    <lineage>
        <taxon>Bacteria</taxon>
        <taxon>Pseudomonadati</taxon>
        <taxon>Pseudomonadota</taxon>
        <taxon>Betaproteobacteria</taxon>
        <taxon>Burkholderiales</taxon>
        <taxon>Oxalobacteraceae</taxon>
        <taxon>Telluria group</taxon>
        <taxon>Pseudoduganella</taxon>
    </lineage>
</organism>
<sequence>MKSMYARATAGALCAAMLAGCGGDDNGNLSLMVTVYGLVKPGLILKNGDQTVTVTQGSSITGASTAYFPNLIAEDSTINIEIVQDATATKCEVEKASSTNIKANYYSALQPKVYCTTNAYQLGGSVTGLTQDQLVLTNGSVTATIPANATTFTFPSKVYDGFIYGVTVLQQPEGLTCSVANPTGTMPSGDVMNLAVSCVPRAS</sequence>
<dbReference type="AlphaFoldDB" id="A0A6I3XB34"/>
<evidence type="ECO:0008006" key="4">
    <source>
        <dbReference type="Google" id="ProtNLM"/>
    </source>
</evidence>
<keyword evidence="1" id="KW-0732">Signal</keyword>
<dbReference type="Proteomes" id="UP000431684">
    <property type="component" value="Unassembled WGS sequence"/>
</dbReference>
<accession>A0A6I3XB34</accession>
<name>A0A6I3XB34_9BURK</name>
<dbReference type="OrthoDB" id="8924315at2"/>
<reference evidence="2 3" key="1">
    <citation type="submission" date="2019-11" db="EMBL/GenBank/DDBJ databases">
        <title>Draft Genome Sequences of Six Type Strains of the Genus Massilia.</title>
        <authorList>
            <person name="Miess H."/>
            <person name="Frediansyah A."/>
            <person name="Goeker M."/>
            <person name="Gross H."/>
        </authorList>
    </citation>
    <scope>NUCLEOTIDE SEQUENCE [LARGE SCALE GENOMIC DNA]</scope>
    <source>
        <strain evidence="2 3">DSM 17513</strain>
    </source>
</reference>
<dbReference type="PROSITE" id="PS51257">
    <property type="entry name" value="PROKAR_LIPOPROTEIN"/>
    <property type="match status" value="1"/>
</dbReference>